<reference evidence="1 2" key="1">
    <citation type="submission" date="2017-09" db="EMBL/GenBank/DDBJ databases">
        <title>Streptomyces genome completion.</title>
        <authorList>
            <person name="Lee N."/>
            <person name="Cho B.-K."/>
        </authorList>
    </citation>
    <scope>NUCLEOTIDE SEQUENCE [LARGE SCALE GENOMIC DNA]</scope>
    <source>
        <strain evidence="1 2">ATCC 14899</strain>
    </source>
</reference>
<dbReference type="Proteomes" id="UP000325763">
    <property type="component" value="Chromosome"/>
</dbReference>
<proteinExistence type="predicted"/>
<gene>
    <name evidence="1" type="ORF">CP978_26075</name>
</gene>
<evidence type="ECO:0000313" key="2">
    <source>
        <dbReference type="Proteomes" id="UP000325763"/>
    </source>
</evidence>
<evidence type="ECO:0000313" key="1">
    <source>
        <dbReference type="EMBL" id="QEV41563.1"/>
    </source>
</evidence>
<organism evidence="1 2">
    <name type="scientific">Streptomyces nodosus</name>
    <dbReference type="NCBI Taxonomy" id="40318"/>
    <lineage>
        <taxon>Bacteria</taxon>
        <taxon>Bacillati</taxon>
        <taxon>Actinomycetota</taxon>
        <taxon>Actinomycetes</taxon>
        <taxon>Kitasatosporales</taxon>
        <taxon>Streptomycetaceae</taxon>
        <taxon>Streptomyces</taxon>
    </lineage>
</organism>
<sequence length="129" mass="14395">MSFHVTTNEWVLVAAVSTVIYLVATRWCMPTPKAKRSMSLVPLAGCLFLVPSAAAKGYSVSLTLYLYSCVLLTLVVMLVPVRKRVAADILEQEQKPWVKVPLNTFTRYWIPLSLTGCLAAMVYLWSRLG</sequence>
<accession>A0A5P2WCM2</accession>
<dbReference type="RefSeq" id="WP_107070451.1">
    <property type="nucleotide sequence ID" value="NZ_CP009313.1"/>
</dbReference>
<dbReference type="EMBL" id="CP023747">
    <property type="protein sequence ID" value="QEV41563.1"/>
    <property type="molecule type" value="Genomic_DNA"/>
</dbReference>
<name>A0A5P2WCM2_9ACTN</name>
<dbReference type="AlphaFoldDB" id="A0A5P2WCM2"/>
<protein>
    <submittedName>
        <fullName evidence="1">Uncharacterized protein</fullName>
    </submittedName>
</protein>
<dbReference type="KEGG" id="snq:CP978_26075"/>
<dbReference type="OrthoDB" id="4302281at2"/>